<name>A0ABY7E419_MYAAR</name>
<evidence type="ECO:0000313" key="1">
    <source>
        <dbReference type="EMBL" id="WAR01901.1"/>
    </source>
</evidence>
<dbReference type="Proteomes" id="UP001164746">
    <property type="component" value="Chromosome 4"/>
</dbReference>
<protein>
    <submittedName>
        <fullName evidence="1">Uncharacterized protein</fullName>
    </submittedName>
</protein>
<gene>
    <name evidence="1" type="ORF">MAR_008459</name>
</gene>
<evidence type="ECO:0000313" key="2">
    <source>
        <dbReference type="Proteomes" id="UP001164746"/>
    </source>
</evidence>
<accession>A0ABY7E419</accession>
<keyword evidence="2" id="KW-1185">Reference proteome</keyword>
<dbReference type="EMBL" id="CP111015">
    <property type="protein sequence ID" value="WAR01901.1"/>
    <property type="molecule type" value="Genomic_DNA"/>
</dbReference>
<organism evidence="1 2">
    <name type="scientific">Mya arenaria</name>
    <name type="common">Soft-shell clam</name>
    <dbReference type="NCBI Taxonomy" id="6604"/>
    <lineage>
        <taxon>Eukaryota</taxon>
        <taxon>Metazoa</taxon>
        <taxon>Spiralia</taxon>
        <taxon>Lophotrochozoa</taxon>
        <taxon>Mollusca</taxon>
        <taxon>Bivalvia</taxon>
        <taxon>Autobranchia</taxon>
        <taxon>Heteroconchia</taxon>
        <taxon>Euheterodonta</taxon>
        <taxon>Imparidentia</taxon>
        <taxon>Neoheterodontei</taxon>
        <taxon>Myida</taxon>
        <taxon>Myoidea</taxon>
        <taxon>Myidae</taxon>
        <taxon>Mya</taxon>
    </lineage>
</organism>
<sequence>MDPGQRPQQHGDVGEAKRACDGKVAIVQRSCKGVVLSKILPRQGAAVYNQRVADTNEQFEGFCLGASQVIFRRHAMNNYNKRFHALILAEAGGRTSSRFGVQYALRSVTFDYTVPALLAGPQPLNTNSTLSPPRHQIPPKKFPLPMHVRANNFAKYVDGYGPDKSSFLLKGFQSGCCPKEGITTLFVSFMTCHSQGTPCQSMTLSHLITQHFNVRPLIQSPNWFKMLAEVLQWVLQNKFSVERSLGDVSFADSMTLLLELPTEIISLSYRLNAELISLFGTVF</sequence>
<proteinExistence type="predicted"/>
<reference evidence="1" key="1">
    <citation type="submission" date="2022-11" db="EMBL/GenBank/DDBJ databases">
        <title>Centuries of genome instability and evolution in soft-shell clam transmissible cancer (bioRxiv).</title>
        <authorList>
            <person name="Hart S.F.M."/>
            <person name="Yonemitsu M.A."/>
            <person name="Giersch R.M."/>
            <person name="Beal B.F."/>
            <person name="Arriagada G."/>
            <person name="Davis B.W."/>
            <person name="Ostrander E.A."/>
            <person name="Goff S.P."/>
            <person name="Metzger M.J."/>
        </authorList>
    </citation>
    <scope>NUCLEOTIDE SEQUENCE</scope>
    <source>
        <strain evidence="1">MELC-2E11</strain>
        <tissue evidence="1">Siphon/mantle</tissue>
    </source>
</reference>